<comment type="caution">
    <text evidence="6">The sequence shown here is derived from an EMBL/GenBank/DDBJ whole genome shotgun (WGS) entry which is preliminary data.</text>
</comment>
<keyword evidence="7" id="KW-1185">Reference proteome</keyword>
<keyword evidence="4 5" id="KW-0472">Membrane</keyword>
<dbReference type="Pfam" id="PF04228">
    <property type="entry name" value="Zn_peptidase"/>
    <property type="match status" value="1"/>
</dbReference>
<dbReference type="InterPro" id="IPR007343">
    <property type="entry name" value="Uncharacterised_pept_Zn_put"/>
</dbReference>
<organism evidence="6 7">
    <name type="scientific">Edaphobacter modestus</name>
    <dbReference type="NCBI Taxonomy" id="388466"/>
    <lineage>
        <taxon>Bacteria</taxon>
        <taxon>Pseudomonadati</taxon>
        <taxon>Acidobacteriota</taxon>
        <taxon>Terriglobia</taxon>
        <taxon>Terriglobales</taxon>
        <taxon>Acidobacteriaceae</taxon>
        <taxon>Edaphobacter</taxon>
    </lineage>
</organism>
<sequence>MDWTPGGLSRDVEDRRGSSGGGFGGGGIGIVGFIFLVIISLITGRNYIGSYLTGGGRVATSNSRPATSSPAEDRSAQLVSYVLDDVQHEWETVLPQEAHESYRHAKLVLFRGYTRSGCGAAQAQTGPFYCPADEKVYIDLSFWDDLRRIGGSTADFAQAYVIAHELGHHVQNILGIDQQMRQLQARNPGAKNQLSVMLELQADCLAGVWAHTAAQRGKIDQTDVKDGLSAAAAVGDDHIQKMSRGAVSPESFTHGSSAQRQSWFTRGLQSGDINQCNTFQTRSNESF</sequence>
<evidence type="ECO:0000256" key="5">
    <source>
        <dbReference type="SAM" id="Phobius"/>
    </source>
</evidence>
<proteinExistence type="predicted"/>
<evidence type="ECO:0000256" key="4">
    <source>
        <dbReference type="ARBA" id="ARBA00023136"/>
    </source>
</evidence>
<dbReference type="Proteomes" id="UP000292958">
    <property type="component" value="Unassembled WGS sequence"/>
</dbReference>
<evidence type="ECO:0000313" key="7">
    <source>
        <dbReference type="Proteomes" id="UP000292958"/>
    </source>
</evidence>
<keyword evidence="3 5" id="KW-1133">Transmembrane helix</keyword>
<evidence type="ECO:0008006" key="8">
    <source>
        <dbReference type="Google" id="ProtNLM"/>
    </source>
</evidence>
<dbReference type="OrthoDB" id="9774900at2"/>
<dbReference type="GO" id="GO:0016020">
    <property type="term" value="C:membrane"/>
    <property type="evidence" value="ECO:0007669"/>
    <property type="project" value="UniProtKB-SubCell"/>
</dbReference>
<comment type="subcellular location">
    <subcellularLocation>
        <location evidence="1">Membrane</location>
        <topology evidence="1">Single-pass membrane protein</topology>
    </subcellularLocation>
</comment>
<dbReference type="PANTHER" id="PTHR30168:SF0">
    <property type="entry name" value="INNER MEMBRANE PROTEIN"/>
    <property type="match status" value="1"/>
</dbReference>
<dbReference type="PANTHER" id="PTHR30168">
    <property type="entry name" value="PUTATIVE MEMBRANE PROTEIN YPFJ"/>
    <property type="match status" value="1"/>
</dbReference>
<evidence type="ECO:0000313" key="6">
    <source>
        <dbReference type="EMBL" id="RZU39852.1"/>
    </source>
</evidence>
<reference evidence="6 7" key="1">
    <citation type="submission" date="2019-02" db="EMBL/GenBank/DDBJ databases">
        <title>Genomic Encyclopedia of Archaeal and Bacterial Type Strains, Phase II (KMG-II): from individual species to whole genera.</title>
        <authorList>
            <person name="Goeker M."/>
        </authorList>
    </citation>
    <scope>NUCLEOTIDE SEQUENCE [LARGE SCALE GENOMIC DNA]</scope>
    <source>
        <strain evidence="6 7">DSM 18101</strain>
    </source>
</reference>
<accession>A0A4Q7YQ02</accession>
<dbReference type="AlphaFoldDB" id="A0A4Q7YQ02"/>
<dbReference type="SUPFAM" id="SSF55486">
    <property type="entry name" value="Metalloproteases ('zincins'), catalytic domain"/>
    <property type="match status" value="1"/>
</dbReference>
<protein>
    <recommendedName>
        <fullName evidence="8">Metalloprotease</fullName>
    </recommendedName>
</protein>
<gene>
    <name evidence="6" type="ORF">BDD14_1247</name>
</gene>
<dbReference type="RefSeq" id="WP_130418000.1">
    <property type="nucleotide sequence ID" value="NZ_SHKW01000001.1"/>
</dbReference>
<keyword evidence="2 5" id="KW-0812">Transmembrane</keyword>
<evidence type="ECO:0000256" key="3">
    <source>
        <dbReference type="ARBA" id="ARBA00022989"/>
    </source>
</evidence>
<dbReference type="EMBL" id="SHKW01000001">
    <property type="protein sequence ID" value="RZU39852.1"/>
    <property type="molecule type" value="Genomic_DNA"/>
</dbReference>
<name>A0A4Q7YQ02_9BACT</name>
<evidence type="ECO:0000256" key="1">
    <source>
        <dbReference type="ARBA" id="ARBA00004167"/>
    </source>
</evidence>
<evidence type="ECO:0000256" key="2">
    <source>
        <dbReference type="ARBA" id="ARBA00022692"/>
    </source>
</evidence>
<feature type="transmembrane region" description="Helical" evidence="5">
    <location>
        <begin position="20"/>
        <end position="42"/>
    </location>
</feature>